<dbReference type="InterPro" id="IPR002347">
    <property type="entry name" value="SDR_fam"/>
</dbReference>
<dbReference type="SUPFAM" id="SSF51735">
    <property type="entry name" value="NAD(P)-binding Rossmann-fold domains"/>
    <property type="match status" value="1"/>
</dbReference>
<reference evidence="2" key="1">
    <citation type="submission" date="2020-10" db="EMBL/GenBank/DDBJ databases">
        <title>Genome Sequence of Monilinia vaccinii-corymbosi Sheds Light on Mummy Berry Disease Infection of Blueberry and Mating Type.</title>
        <authorList>
            <person name="Yow A.G."/>
            <person name="Zhang Y."/>
            <person name="Bansal K."/>
            <person name="Eacker S.M."/>
            <person name="Sullivan S."/>
            <person name="Liachko I."/>
            <person name="Cubeta M.A."/>
            <person name="Rollins J.A."/>
            <person name="Ashrafi H."/>
        </authorList>
    </citation>
    <scope>NUCLEOTIDE SEQUENCE</scope>
    <source>
        <strain evidence="2">RL-1</strain>
    </source>
</reference>
<accession>A0A8A3PQD0</accession>
<comment type="similarity">
    <text evidence="1">Belongs to the short-chain dehydrogenases/reductases (SDR) family.</text>
</comment>
<protein>
    <recommendedName>
        <fullName evidence="4">Short-chain dehydrogenase</fullName>
    </recommendedName>
</protein>
<proteinExistence type="inferred from homology"/>
<dbReference type="GO" id="GO:0016491">
    <property type="term" value="F:oxidoreductase activity"/>
    <property type="evidence" value="ECO:0007669"/>
    <property type="project" value="TreeGrafter"/>
</dbReference>
<dbReference type="PANTHER" id="PTHR43544:SF2">
    <property type="entry name" value="OXIDOREDUCTASE"/>
    <property type="match status" value="1"/>
</dbReference>
<keyword evidence="3" id="KW-1185">Reference proteome</keyword>
<name>A0A8A3PQD0_9HELO</name>
<dbReference type="AlphaFoldDB" id="A0A8A3PQD0"/>
<organism evidence="2 3">
    <name type="scientific">Monilinia vaccinii-corymbosi</name>
    <dbReference type="NCBI Taxonomy" id="61207"/>
    <lineage>
        <taxon>Eukaryota</taxon>
        <taxon>Fungi</taxon>
        <taxon>Dikarya</taxon>
        <taxon>Ascomycota</taxon>
        <taxon>Pezizomycotina</taxon>
        <taxon>Leotiomycetes</taxon>
        <taxon>Helotiales</taxon>
        <taxon>Sclerotiniaceae</taxon>
        <taxon>Monilinia</taxon>
    </lineage>
</organism>
<evidence type="ECO:0008006" key="4">
    <source>
        <dbReference type="Google" id="ProtNLM"/>
    </source>
</evidence>
<gene>
    <name evidence="2" type="ORF">DSL72_008777</name>
</gene>
<dbReference type="Proteomes" id="UP000672032">
    <property type="component" value="Chromosome 9"/>
</dbReference>
<evidence type="ECO:0000313" key="3">
    <source>
        <dbReference type="Proteomes" id="UP000672032"/>
    </source>
</evidence>
<dbReference type="EMBL" id="CP063413">
    <property type="protein sequence ID" value="QSZ37678.1"/>
    <property type="molecule type" value="Genomic_DNA"/>
</dbReference>
<dbReference type="InterPro" id="IPR051468">
    <property type="entry name" value="Fungal_SecMetab_SDRs"/>
</dbReference>
<dbReference type="Gene3D" id="3.40.50.720">
    <property type="entry name" value="NAD(P)-binding Rossmann-like Domain"/>
    <property type="match status" value="1"/>
</dbReference>
<evidence type="ECO:0000256" key="1">
    <source>
        <dbReference type="ARBA" id="ARBA00006484"/>
    </source>
</evidence>
<dbReference type="InterPro" id="IPR036291">
    <property type="entry name" value="NAD(P)-bd_dom_sf"/>
</dbReference>
<dbReference type="PANTHER" id="PTHR43544">
    <property type="entry name" value="SHORT-CHAIN DEHYDROGENASE/REDUCTASE"/>
    <property type="match status" value="1"/>
</dbReference>
<dbReference type="CDD" id="cd05233">
    <property type="entry name" value="SDR_c"/>
    <property type="match status" value="1"/>
</dbReference>
<dbReference type="Pfam" id="PF00106">
    <property type="entry name" value="adh_short"/>
    <property type="match status" value="1"/>
</dbReference>
<dbReference type="GO" id="GO:0005737">
    <property type="term" value="C:cytoplasm"/>
    <property type="evidence" value="ECO:0007669"/>
    <property type="project" value="TreeGrafter"/>
</dbReference>
<dbReference type="OrthoDB" id="191139at2759"/>
<sequence length="581" mass="64355">MLNSEESCQNYIKSQPPFVIARQLRQDQEICQTQGLPSTLALYLPHVKPPLGEQIAKELYPKNAPARYSYSVGAAMYTGVIQGVQAYLHQMSPQPRHGSLPDAIEVVAENPPSMEDIETTLRVLEFCIKSPSKICVGGKSRLKDVIQALNQRLRRPLSDPTENKCGVTKGRKPRKCYICQYLIASPHPQFPALCKPCGSFNLASSDLSRPDALNLEGKTALVTGGRINLGFHTALRLLRCGAHVIVSSRYPRDAAARYLAESDSGRWEQRLRVIGADFRAANDVFHLVAGIKQILRGWGAENKWKLDILINNAAQTWTDSVKQERRAIELEDQLQLEGGNYDGLLLDTNYSPRVRGGVQSLNLLAFDTEQKRLSEIFPKETGVVGRAEDTTSISTTEQEPKTSWVQNLYEIPYEDVISAHSVNTFVPLILIRELLPLMGTPHPCAPTNSHPSKPLAQIINVSAREGIFEATPANRYKNGYHVHTNLTKAALNMLTETEAAAAWRDRRVAMNSVDPGYLSAPSEVIANRKRNGVWEGCPIGWEDGAARVLWSVAVGESGKGAVWGRFLKDFGRGEGEDRIAR</sequence>
<evidence type="ECO:0000313" key="2">
    <source>
        <dbReference type="EMBL" id="QSZ37678.1"/>
    </source>
</evidence>